<reference evidence="3 4" key="1">
    <citation type="journal article" date="2019" name="Int. J. Syst. Evol. Microbiol.">
        <title>The Global Catalogue of Microorganisms (GCM) 10K type strain sequencing project: providing services to taxonomists for standard genome sequencing and annotation.</title>
        <authorList>
            <consortium name="The Broad Institute Genomics Platform"/>
            <consortium name="The Broad Institute Genome Sequencing Center for Infectious Disease"/>
            <person name="Wu L."/>
            <person name="Ma J."/>
        </authorList>
    </citation>
    <scope>NUCLEOTIDE SEQUENCE [LARGE SCALE GENOMIC DNA]</scope>
    <source>
        <strain evidence="3 4">JCM 6305</strain>
    </source>
</reference>
<feature type="compositionally biased region" description="Low complexity" evidence="1">
    <location>
        <begin position="78"/>
        <end position="93"/>
    </location>
</feature>
<feature type="region of interest" description="Disordered" evidence="1">
    <location>
        <begin position="69"/>
        <end position="93"/>
    </location>
</feature>
<keyword evidence="2" id="KW-0472">Membrane</keyword>
<dbReference type="RefSeq" id="WP_344327334.1">
    <property type="nucleotide sequence ID" value="NZ_BAAASZ010000034.1"/>
</dbReference>
<evidence type="ECO:0000313" key="3">
    <source>
        <dbReference type="EMBL" id="GAA2459248.1"/>
    </source>
</evidence>
<keyword evidence="4" id="KW-1185">Reference proteome</keyword>
<accession>A0ABN3KJU3</accession>
<evidence type="ECO:0000256" key="1">
    <source>
        <dbReference type="SAM" id="MobiDB-lite"/>
    </source>
</evidence>
<keyword evidence="2" id="KW-0812">Transmembrane</keyword>
<evidence type="ECO:0008006" key="5">
    <source>
        <dbReference type="Google" id="ProtNLM"/>
    </source>
</evidence>
<sequence length="93" mass="9345">MGTRDSTSGTAPAATFRRHPRPVTATLLALYAAAAAVGLTAGGAAERLLGLALLTAVALRLAPYRHAARTPREDVPPAGVRARTAGDGDAADA</sequence>
<organism evidence="3 4">
    <name type="scientific">Streptomyces macrosporus</name>
    <dbReference type="NCBI Taxonomy" id="44032"/>
    <lineage>
        <taxon>Bacteria</taxon>
        <taxon>Bacillati</taxon>
        <taxon>Actinomycetota</taxon>
        <taxon>Actinomycetes</taxon>
        <taxon>Kitasatosporales</taxon>
        <taxon>Streptomycetaceae</taxon>
        <taxon>Streptomyces</taxon>
    </lineage>
</organism>
<evidence type="ECO:0000313" key="4">
    <source>
        <dbReference type="Proteomes" id="UP001501638"/>
    </source>
</evidence>
<protein>
    <recommendedName>
        <fullName evidence="5">Transferase</fullName>
    </recommendedName>
</protein>
<comment type="caution">
    <text evidence="3">The sequence shown here is derived from an EMBL/GenBank/DDBJ whole genome shotgun (WGS) entry which is preliminary data.</text>
</comment>
<evidence type="ECO:0000256" key="2">
    <source>
        <dbReference type="SAM" id="Phobius"/>
    </source>
</evidence>
<keyword evidence="2" id="KW-1133">Transmembrane helix</keyword>
<gene>
    <name evidence="3" type="ORF">GCM10010405_49390</name>
</gene>
<dbReference type="Proteomes" id="UP001501638">
    <property type="component" value="Unassembled WGS sequence"/>
</dbReference>
<dbReference type="EMBL" id="BAAASZ010000034">
    <property type="protein sequence ID" value="GAA2459248.1"/>
    <property type="molecule type" value="Genomic_DNA"/>
</dbReference>
<feature type="transmembrane region" description="Helical" evidence="2">
    <location>
        <begin position="23"/>
        <end position="42"/>
    </location>
</feature>
<name>A0ABN3KJU3_9ACTN</name>
<proteinExistence type="predicted"/>